<evidence type="ECO:0000313" key="5">
    <source>
        <dbReference type="Proteomes" id="UP000616608"/>
    </source>
</evidence>
<accession>A0A917G4W5</accession>
<dbReference type="RefSeq" id="WP_188614598.1">
    <property type="nucleotide sequence ID" value="NZ_BMJT01000005.1"/>
</dbReference>
<sequence length="204" mass="22785">MYQFVGNVAKSILTLSGSKAKLYETQHIPNEGGFIIACTHNGYVDIINLGIALLPREIHFMAKKQLFDIKGLGWLIDNLNAFPVDRDHPGPSVIKVPRELLKQNKIVGIFPSGTRNAESSNLKQGAISIAQLTKAPILPAAYIGARNVGEVFKRNKGYLIFGEPFYVTSRGKEGREEFTHILEEKLESLTHDLEERVTKRKKKS</sequence>
<dbReference type="SMART" id="SM00563">
    <property type="entry name" value="PlsC"/>
    <property type="match status" value="1"/>
</dbReference>
<organism evidence="4 5">
    <name type="scientific">Lysinibacillus alkalisoli</name>
    <dbReference type="NCBI Taxonomy" id="1911548"/>
    <lineage>
        <taxon>Bacteria</taxon>
        <taxon>Bacillati</taxon>
        <taxon>Bacillota</taxon>
        <taxon>Bacilli</taxon>
        <taxon>Bacillales</taxon>
        <taxon>Bacillaceae</taxon>
        <taxon>Lysinibacillus</taxon>
    </lineage>
</organism>
<proteinExistence type="predicted"/>
<dbReference type="AlphaFoldDB" id="A0A917G4W5"/>
<dbReference type="EMBL" id="BMJT01000005">
    <property type="protein sequence ID" value="GGG22835.1"/>
    <property type="molecule type" value="Genomic_DNA"/>
</dbReference>
<dbReference type="Proteomes" id="UP000616608">
    <property type="component" value="Unassembled WGS sequence"/>
</dbReference>
<keyword evidence="5" id="KW-1185">Reference proteome</keyword>
<dbReference type="GO" id="GO:0003841">
    <property type="term" value="F:1-acylglycerol-3-phosphate O-acyltransferase activity"/>
    <property type="evidence" value="ECO:0007669"/>
    <property type="project" value="TreeGrafter"/>
</dbReference>
<reference evidence="4" key="1">
    <citation type="journal article" date="2014" name="Int. J. Syst. Evol. Microbiol.">
        <title>Complete genome sequence of Corynebacterium casei LMG S-19264T (=DSM 44701T), isolated from a smear-ripened cheese.</title>
        <authorList>
            <consortium name="US DOE Joint Genome Institute (JGI-PGF)"/>
            <person name="Walter F."/>
            <person name="Albersmeier A."/>
            <person name="Kalinowski J."/>
            <person name="Ruckert C."/>
        </authorList>
    </citation>
    <scope>NUCLEOTIDE SEQUENCE</scope>
    <source>
        <strain evidence="4">CGMCC 1.15760</strain>
    </source>
</reference>
<feature type="domain" description="Phospholipid/glycerol acyltransferase" evidence="3">
    <location>
        <begin position="34"/>
        <end position="145"/>
    </location>
</feature>
<dbReference type="PANTHER" id="PTHR10434">
    <property type="entry name" value="1-ACYL-SN-GLYCEROL-3-PHOSPHATE ACYLTRANSFERASE"/>
    <property type="match status" value="1"/>
</dbReference>
<evidence type="ECO:0000259" key="3">
    <source>
        <dbReference type="SMART" id="SM00563"/>
    </source>
</evidence>
<name>A0A917G4W5_9BACI</name>
<dbReference type="InterPro" id="IPR002123">
    <property type="entry name" value="Plipid/glycerol_acylTrfase"/>
</dbReference>
<keyword evidence="1" id="KW-0808">Transferase</keyword>
<dbReference type="CDD" id="cd07989">
    <property type="entry name" value="LPLAT_AGPAT-like"/>
    <property type="match status" value="1"/>
</dbReference>
<dbReference type="SUPFAM" id="SSF69593">
    <property type="entry name" value="Glycerol-3-phosphate (1)-acyltransferase"/>
    <property type="match status" value="1"/>
</dbReference>
<keyword evidence="2 4" id="KW-0012">Acyltransferase</keyword>
<dbReference type="Pfam" id="PF01553">
    <property type="entry name" value="Acyltransferase"/>
    <property type="match status" value="1"/>
</dbReference>
<comment type="caution">
    <text evidence="4">The sequence shown here is derived from an EMBL/GenBank/DDBJ whole genome shotgun (WGS) entry which is preliminary data.</text>
</comment>
<reference evidence="4" key="2">
    <citation type="submission" date="2020-09" db="EMBL/GenBank/DDBJ databases">
        <authorList>
            <person name="Sun Q."/>
            <person name="Zhou Y."/>
        </authorList>
    </citation>
    <scope>NUCLEOTIDE SEQUENCE</scope>
    <source>
        <strain evidence="4">CGMCC 1.15760</strain>
    </source>
</reference>
<gene>
    <name evidence="4" type="primary">plsC</name>
    <name evidence="4" type="ORF">GCM10007425_16690</name>
</gene>
<evidence type="ECO:0000313" key="4">
    <source>
        <dbReference type="EMBL" id="GGG22835.1"/>
    </source>
</evidence>
<evidence type="ECO:0000256" key="2">
    <source>
        <dbReference type="ARBA" id="ARBA00023315"/>
    </source>
</evidence>
<dbReference type="GO" id="GO:0006654">
    <property type="term" value="P:phosphatidic acid biosynthetic process"/>
    <property type="evidence" value="ECO:0007669"/>
    <property type="project" value="TreeGrafter"/>
</dbReference>
<protein>
    <submittedName>
        <fullName evidence="4">1-acyl-sn-glycerol-3-phosphate acyltransferase</fullName>
    </submittedName>
</protein>
<evidence type="ECO:0000256" key="1">
    <source>
        <dbReference type="ARBA" id="ARBA00022679"/>
    </source>
</evidence>
<dbReference type="PANTHER" id="PTHR10434:SF40">
    <property type="entry name" value="1-ACYL-SN-GLYCEROL-3-PHOSPHATE ACYLTRANSFERASE"/>
    <property type="match status" value="1"/>
</dbReference>